<keyword evidence="1" id="KW-1015">Disulfide bond</keyword>
<evidence type="ECO:0000259" key="4">
    <source>
        <dbReference type="PROSITE" id="PS01180"/>
    </source>
</evidence>
<evidence type="ECO:0000313" key="6">
    <source>
        <dbReference type="Proteomes" id="UP001158576"/>
    </source>
</evidence>
<evidence type="ECO:0000313" key="5">
    <source>
        <dbReference type="EMBL" id="CAG5114272.1"/>
    </source>
</evidence>
<gene>
    <name evidence="5" type="ORF">OKIOD_LOCUS17099</name>
</gene>
<keyword evidence="6" id="KW-1185">Reference proteome</keyword>
<dbReference type="Gene3D" id="2.60.120.290">
    <property type="entry name" value="Spermadhesin, CUB domain"/>
    <property type="match status" value="1"/>
</dbReference>
<feature type="compositionally biased region" description="Acidic residues" evidence="3">
    <location>
        <begin position="210"/>
        <end position="221"/>
    </location>
</feature>
<dbReference type="InterPro" id="IPR035914">
    <property type="entry name" value="Sperma_CUB_dom_sf"/>
</dbReference>
<feature type="region of interest" description="Disordered" evidence="3">
    <location>
        <begin position="194"/>
        <end position="251"/>
    </location>
</feature>
<dbReference type="InterPro" id="IPR000859">
    <property type="entry name" value="CUB_dom"/>
</dbReference>
<proteinExistence type="predicted"/>
<name>A0ABN7TC27_OIKDI</name>
<organism evidence="5 6">
    <name type="scientific">Oikopleura dioica</name>
    <name type="common">Tunicate</name>
    <dbReference type="NCBI Taxonomy" id="34765"/>
    <lineage>
        <taxon>Eukaryota</taxon>
        <taxon>Metazoa</taxon>
        <taxon>Chordata</taxon>
        <taxon>Tunicata</taxon>
        <taxon>Appendicularia</taxon>
        <taxon>Copelata</taxon>
        <taxon>Oikopleuridae</taxon>
        <taxon>Oikopleura</taxon>
    </lineage>
</organism>
<protein>
    <submittedName>
        <fullName evidence="5">Oidioi.mRNA.OKI2018_I69.chr2.g8334.t1.cds</fullName>
    </submittedName>
</protein>
<sequence length="251" mass="28444">MNDFMVFAAAMENLVPAANSCKKKQEPEPPYQEQRDIDFSHYFWPKRIVESIMGSQNEGSIQSMHPYRNNENRKVTMSTPCAALSMEETSDCFADYLIINYGEYTSGKLCGTSANIYEDWTFHFGSSFDITFYTDCSETGYGFFIEWQCSETEPAHPIDVDDEESSSEESDHGNTLAELPLNFHFQPIDLSHDTPSRESIHVSGEVYIAPDEESQDEDSESNSEASGDHDYSETSSYDYNSDEDSDSSSYD</sequence>
<comment type="caution">
    <text evidence="2">Lacks conserved residue(s) required for the propagation of feature annotation.</text>
</comment>
<feature type="domain" description="CUB" evidence="4">
    <location>
        <begin position="84"/>
        <end position="150"/>
    </location>
</feature>
<feature type="compositionally biased region" description="Acidic residues" evidence="3">
    <location>
        <begin position="240"/>
        <end position="251"/>
    </location>
</feature>
<evidence type="ECO:0000256" key="3">
    <source>
        <dbReference type="SAM" id="MobiDB-lite"/>
    </source>
</evidence>
<accession>A0ABN7TC27</accession>
<evidence type="ECO:0000256" key="1">
    <source>
        <dbReference type="ARBA" id="ARBA00023157"/>
    </source>
</evidence>
<dbReference type="Proteomes" id="UP001158576">
    <property type="component" value="Chromosome 2"/>
</dbReference>
<reference evidence="5 6" key="1">
    <citation type="submission" date="2021-04" db="EMBL/GenBank/DDBJ databases">
        <authorList>
            <person name="Bliznina A."/>
        </authorList>
    </citation>
    <scope>NUCLEOTIDE SEQUENCE [LARGE SCALE GENOMIC DNA]</scope>
</reference>
<dbReference type="EMBL" id="OU015567">
    <property type="protein sequence ID" value="CAG5114272.1"/>
    <property type="molecule type" value="Genomic_DNA"/>
</dbReference>
<evidence type="ECO:0000256" key="2">
    <source>
        <dbReference type="PROSITE-ProRule" id="PRU00059"/>
    </source>
</evidence>
<dbReference type="SUPFAM" id="SSF49854">
    <property type="entry name" value="Spermadhesin, CUB domain"/>
    <property type="match status" value="1"/>
</dbReference>
<dbReference type="PROSITE" id="PS01180">
    <property type="entry name" value="CUB"/>
    <property type="match status" value="1"/>
</dbReference>